<evidence type="ECO:0000256" key="2">
    <source>
        <dbReference type="ARBA" id="ARBA00023157"/>
    </source>
</evidence>
<proteinExistence type="predicted"/>
<dbReference type="SUPFAM" id="SSF49899">
    <property type="entry name" value="Concanavalin A-like lectins/glucanases"/>
    <property type="match status" value="2"/>
</dbReference>
<gene>
    <name evidence="4" type="ORF">S01H1_24733</name>
</gene>
<accession>X0TX32</accession>
<feature type="non-terminal residue" evidence="4">
    <location>
        <position position="1"/>
    </location>
</feature>
<evidence type="ECO:0000256" key="1">
    <source>
        <dbReference type="ARBA" id="ARBA00022729"/>
    </source>
</evidence>
<sequence length="291" mass="31100">DGTSNWGGNASGMDCTVLGKYGTGCEFDGVDDYVSISSTFSLSNTNVTFGAWVYLSSASLKGTFIKIGKAVGMENEDGYGIGVGSGDLETSGNELIGIYEGIRWIDTNTNIGTGWHHAVMVIDSSGVPSFYLDGTSLGSFSGTNARVPSVESFIGGYNARGTGPRFFNGLVDDVRIYDYAMSQAQVAWEYNRGKPIGHWEFDECQGTIANDTMGNYNGTIAIGDGGSQDDSGTCTDGDTTHAWYNGRTGKFFSAMSFDGTDDIVSVNDNSNLRQNGNFSLSFWYKVTDYGS</sequence>
<protein>
    <recommendedName>
        <fullName evidence="3">LamG-like jellyroll fold domain-containing protein</fullName>
    </recommendedName>
</protein>
<dbReference type="SMART" id="SM00560">
    <property type="entry name" value="LamGL"/>
    <property type="match status" value="1"/>
</dbReference>
<dbReference type="AlphaFoldDB" id="X0TX32"/>
<evidence type="ECO:0000259" key="3">
    <source>
        <dbReference type="SMART" id="SM00560"/>
    </source>
</evidence>
<evidence type="ECO:0000313" key="4">
    <source>
        <dbReference type="EMBL" id="GAF97829.1"/>
    </source>
</evidence>
<feature type="non-terminal residue" evidence="4">
    <location>
        <position position="291"/>
    </location>
</feature>
<keyword evidence="1" id="KW-0732">Signal</keyword>
<name>X0TX32_9ZZZZ</name>
<dbReference type="InterPro" id="IPR006558">
    <property type="entry name" value="LamG-like"/>
</dbReference>
<keyword evidence="2" id="KW-1015">Disulfide bond</keyword>
<dbReference type="InterPro" id="IPR013320">
    <property type="entry name" value="ConA-like_dom_sf"/>
</dbReference>
<dbReference type="Gene3D" id="2.60.120.200">
    <property type="match status" value="2"/>
</dbReference>
<feature type="domain" description="LamG-like jellyroll fold" evidence="3">
    <location>
        <begin position="45"/>
        <end position="184"/>
    </location>
</feature>
<dbReference type="Pfam" id="PF13385">
    <property type="entry name" value="Laminin_G_3"/>
    <property type="match status" value="1"/>
</dbReference>
<dbReference type="EMBL" id="BARS01014889">
    <property type="protein sequence ID" value="GAF97829.1"/>
    <property type="molecule type" value="Genomic_DNA"/>
</dbReference>
<comment type="caution">
    <text evidence="4">The sequence shown here is derived from an EMBL/GenBank/DDBJ whole genome shotgun (WGS) entry which is preliminary data.</text>
</comment>
<reference evidence="4" key="1">
    <citation type="journal article" date="2014" name="Front. Microbiol.">
        <title>High frequency of phylogenetically diverse reductive dehalogenase-homologous genes in deep subseafloor sedimentary metagenomes.</title>
        <authorList>
            <person name="Kawai M."/>
            <person name="Futagami T."/>
            <person name="Toyoda A."/>
            <person name="Takaki Y."/>
            <person name="Nishi S."/>
            <person name="Hori S."/>
            <person name="Arai W."/>
            <person name="Tsubouchi T."/>
            <person name="Morono Y."/>
            <person name="Uchiyama I."/>
            <person name="Ito T."/>
            <person name="Fujiyama A."/>
            <person name="Inagaki F."/>
            <person name="Takami H."/>
        </authorList>
    </citation>
    <scope>NUCLEOTIDE SEQUENCE</scope>
    <source>
        <strain evidence="4">Expedition CK06-06</strain>
    </source>
</reference>
<organism evidence="4">
    <name type="scientific">marine sediment metagenome</name>
    <dbReference type="NCBI Taxonomy" id="412755"/>
    <lineage>
        <taxon>unclassified sequences</taxon>
        <taxon>metagenomes</taxon>
        <taxon>ecological metagenomes</taxon>
    </lineage>
</organism>